<dbReference type="AlphaFoldDB" id="G7GMM4"/>
<dbReference type="Proteomes" id="UP000006023">
    <property type="component" value="Unassembled WGS sequence"/>
</dbReference>
<dbReference type="InterPro" id="IPR036465">
    <property type="entry name" value="vWFA_dom_sf"/>
</dbReference>
<dbReference type="EMBL" id="BAED01000023">
    <property type="protein sequence ID" value="GAB04863.1"/>
    <property type="molecule type" value="Genomic_DNA"/>
</dbReference>
<feature type="region of interest" description="Disordered" evidence="1">
    <location>
        <begin position="213"/>
        <end position="245"/>
    </location>
</feature>
<sequence length="530" mass="58208">MGAPTLGEPVTIPPPDMDQNAAVTTESDAMSIERSCSVTAVAFSQQRISGVRLMSGPRRTFGLNAGHTVVNVPYPALEAGWTRTTLTCGVALQCSPSKNRLYWFRLHELTARQLAALAVVEGGVAAGWVTRNFPGLTRELDRLAPGIEYLDPDLDGEVIVDRALELAKTTADLYPHTILGRITVRPPESDSLAAKFKRGYGRMPWTSSRTDAKRLMSIPVGGDGGVRNSNLPPPSKPENDDVEINPDQRVGVPYPEWNMWNQAFLPNHVAVLERKHPTRNSPLASVSPDIRTWFAEHTHRAIRNGLDDGSDVDVDRYVSHYLDTITGEAGEPKIFRELMPSSRDVSTALLLDGSSSLSSNGGKAFRIELACADALSRAMTLAKERHGIFVFSGNTRHRVEVNCLKDFDDRHFADPSAQGLRAGGYTRLGAPIRHLTKRLLDQPSERRLLIIIGDGLISDEGYEGRYAWADVAHAVSEAEEVAVSVFYIGVGPVRVDPLPEVFGEKRSRRIGHVDDLPEVLAHIHRELVSE</sequence>
<protein>
    <recommendedName>
        <fullName evidence="2">VWFA domain-containing protein</fullName>
    </recommendedName>
</protein>
<gene>
    <name evidence="3" type="ORF">GOAMR_23_00210</name>
</gene>
<name>G7GMM4_9ACTN</name>
<evidence type="ECO:0000313" key="3">
    <source>
        <dbReference type="EMBL" id="GAB04863.1"/>
    </source>
</evidence>
<dbReference type="PANTHER" id="PTHR41248">
    <property type="entry name" value="NORD PROTEIN"/>
    <property type="match status" value="1"/>
</dbReference>
<keyword evidence="4" id="KW-1185">Reference proteome</keyword>
<dbReference type="eggNOG" id="COG4548">
    <property type="taxonomic scope" value="Bacteria"/>
</dbReference>
<comment type="caution">
    <text evidence="3">The sequence shown here is derived from an EMBL/GenBank/DDBJ whole genome shotgun (WGS) entry which is preliminary data.</text>
</comment>
<dbReference type="SMART" id="SM00327">
    <property type="entry name" value="VWA"/>
    <property type="match status" value="1"/>
</dbReference>
<dbReference type="STRING" id="1075090.GOAMR_23_00210"/>
<dbReference type="InterPro" id="IPR002035">
    <property type="entry name" value="VWF_A"/>
</dbReference>
<dbReference type="SUPFAM" id="SSF53300">
    <property type="entry name" value="vWA-like"/>
    <property type="match status" value="1"/>
</dbReference>
<accession>G7GMM4</accession>
<evidence type="ECO:0000313" key="4">
    <source>
        <dbReference type="Proteomes" id="UP000006023"/>
    </source>
</evidence>
<proteinExistence type="predicted"/>
<dbReference type="Gene3D" id="3.40.50.410">
    <property type="entry name" value="von Willebrand factor, type A domain"/>
    <property type="match status" value="1"/>
</dbReference>
<evidence type="ECO:0000259" key="2">
    <source>
        <dbReference type="PROSITE" id="PS50234"/>
    </source>
</evidence>
<dbReference type="PANTHER" id="PTHR41248:SF1">
    <property type="entry name" value="NORD PROTEIN"/>
    <property type="match status" value="1"/>
</dbReference>
<dbReference type="InterPro" id="IPR051928">
    <property type="entry name" value="NorD/CobT"/>
</dbReference>
<evidence type="ECO:0000256" key="1">
    <source>
        <dbReference type="SAM" id="MobiDB-lite"/>
    </source>
</evidence>
<organism evidence="3 4">
    <name type="scientific">Gordonia amarae NBRC 15530</name>
    <dbReference type="NCBI Taxonomy" id="1075090"/>
    <lineage>
        <taxon>Bacteria</taxon>
        <taxon>Bacillati</taxon>
        <taxon>Actinomycetota</taxon>
        <taxon>Actinomycetes</taxon>
        <taxon>Mycobacteriales</taxon>
        <taxon>Gordoniaceae</taxon>
        <taxon>Gordonia</taxon>
    </lineage>
</organism>
<dbReference type="PROSITE" id="PS50234">
    <property type="entry name" value="VWFA"/>
    <property type="match status" value="1"/>
</dbReference>
<reference evidence="3 4" key="1">
    <citation type="submission" date="2011-11" db="EMBL/GenBank/DDBJ databases">
        <title>Whole genome shotgun sequence of Gordonia amarae NBRC 15530.</title>
        <authorList>
            <person name="Takarada H."/>
            <person name="Hosoyama A."/>
            <person name="Tsuchikane K."/>
            <person name="Katsumata H."/>
            <person name="Yamazaki S."/>
            <person name="Fujita N."/>
        </authorList>
    </citation>
    <scope>NUCLEOTIDE SEQUENCE [LARGE SCALE GENOMIC DNA]</scope>
    <source>
        <strain evidence="3 4">NBRC 15530</strain>
    </source>
</reference>
<feature type="domain" description="VWFA" evidence="2">
    <location>
        <begin position="346"/>
        <end position="527"/>
    </location>
</feature>
<dbReference type="Pfam" id="PF00092">
    <property type="entry name" value="VWA"/>
    <property type="match status" value="1"/>
</dbReference>